<dbReference type="PANTHER" id="PTHR13420">
    <property type="entry name" value="UPF0235 PROTEIN C15ORF40"/>
    <property type="match status" value="1"/>
</dbReference>
<evidence type="ECO:0000256" key="1">
    <source>
        <dbReference type="ARBA" id="ARBA00010364"/>
    </source>
</evidence>
<proteinExistence type="inferred from homology"/>
<gene>
    <name evidence="3" type="ORF">M407DRAFT_25219</name>
</gene>
<dbReference type="Proteomes" id="UP000054248">
    <property type="component" value="Unassembled WGS sequence"/>
</dbReference>
<keyword evidence="4" id="KW-1185">Reference proteome</keyword>
<dbReference type="PANTHER" id="PTHR13420:SF7">
    <property type="entry name" value="UPF0235 PROTEIN C15ORF40"/>
    <property type="match status" value="1"/>
</dbReference>
<dbReference type="HOGENOM" id="CLU_2039776_0_0_1"/>
<dbReference type="Gene3D" id="3.30.1200.10">
    <property type="entry name" value="YggU-like"/>
    <property type="match status" value="1"/>
</dbReference>
<evidence type="ECO:0000256" key="2">
    <source>
        <dbReference type="SAM" id="MobiDB-lite"/>
    </source>
</evidence>
<dbReference type="NCBIfam" id="TIGR00251">
    <property type="entry name" value="DUF167 family protein"/>
    <property type="match status" value="1"/>
</dbReference>
<organism evidence="3 4">
    <name type="scientific">Tulasnella calospora MUT 4182</name>
    <dbReference type="NCBI Taxonomy" id="1051891"/>
    <lineage>
        <taxon>Eukaryota</taxon>
        <taxon>Fungi</taxon>
        <taxon>Dikarya</taxon>
        <taxon>Basidiomycota</taxon>
        <taxon>Agaricomycotina</taxon>
        <taxon>Agaricomycetes</taxon>
        <taxon>Cantharellales</taxon>
        <taxon>Tulasnellaceae</taxon>
        <taxon>Tulasnella</taxon>
    </lineage>
</organism>
<protein>
    <submittedName>
        <fullName evidence="3">Uncharacterized protein</fullName>
    </submittedName>
</protein>
<evidence type="ECO:0000313" key="3">
    <source>
        <dbReference type="EMBL" id="KIO25416.1"/>
    </source>
</evidence>
<sequence>MSSPKSQGKRSTRTDAQSAQPSNEYTLYVQVRLRPRQGSSIISIRRREDKSIADAEIAVGARPIDGQANEELVEYLRDVTKVPKSDIQIVKGTTTSKQKVIHLQSCNEDPFERMALEISQA</sequence>
<feature type="compositionally biased region" description="Polar residues" evidence="2">
    <location>
        <begin position="14"/>
        <end position="24"/>
    </location>
</feature>
<reference evidence="4" key="2">
    <citation type="submission" date="2015-01" db="EMBL/GenBank/DDBJ databases">
        <title>Evolutionary Origins and Diversification of the Mycorrhizal Mutualists.</title>
        <authorList>
            <consortium name="DOE Joint Genome Institute"/>
            <consortium name="Mycorrhizal Genomics Consortium"/>
            <person name="Kohler A."/>
            <person name="Kuo A."/>
            <person name="Nagy L.G."/>
            <person name="Floudas D."/>
            <person name="Copeland A."/>
            <person name="Barry K.W."/>
            <person name="Cichocki N."/>
            <person name="Veneault-Fourrey C."/>
            <person name="LaButti K."/>
            <person name="Lindquist E.A."/>
            <person name="Lipzen A."/>
            <person name="Lundell T."/>
            <person name="Morin E."/>
            <person name="Murat C."/>
            <person name="Riley R."/>
            <person name="Ohm R."/>
            <person name="Sun H."/>
            <person name="Tunlid A."/>
            <person name="Henrissat B."/>
            <person name="Grigoriev I.V."/>
            <person name="Hibbett D.S."/>
            <person name="Martin F."/>
        </authorList>
    </citation>
    <scope>NUCLEOTIDE SEQUENCE [LARGE SCALE GENOMIC DNA]</scope>
    <source>
        <strain evidence="4">MUT 4182</strain>
    </source>
</reference>
<dbReference type="AlphaFoldDB" id="A0A0C3QGG9"/>
<dbReference type="EMBL" id="KN823042">
    <property type="protein sequence ID" value="KIO25416.1"/>
    <property type="molecule type" value="Genomic_DNA"/>
</dbReference>
<dbReference type="SUPFAM" id="SSF69786">
    <property type="entry name" value="YggU-like"/>
    <property type="match status" value="1"/>
</dbReference>
<dbReference type="Pfam" id="PF02594">
    <property type="entry name" value="DUF167"/>
    <property type="match status" value="1"/>
</dbReference>
<evidence type="ECO:0000313" key="4">
    <source>
        <dbReference type="Proteomes" id="UP000054248"/>
    </source>
</evidence>
<dbReference type="InterPro" id="IPR003746">
    <property type="entry name" value="DUF167"/>
</dbReference>
<dbReference type="InterPro" id="IPR036591">
    <property type="entry name" value="YggU-like_sf"/>
</dbReference>
<dbReference type="OrthoDB" id="244097at2759"/>
<dbReference type="SMART" id="SM01152">
    <property type="entry name" value="DUF167"/>
    <property type="match status" value="1"/>
</dbReference>
<dbReference type="HAMAP" id="MF_00634">
    <property type="entry name" value="UPF0235"/>
    <property type="match status" value="1"/>
</dbReference>
<dbReference type="GO" id="GO:0005737">
    <property type="term" value="C:cytoplasm"/>
    <property type="evidence" value="ECO:0007669"/>
    <property type="project" value="TreeGrafter"/>
</dbReference>
<accession>A0A0C3QGG9</accession>
<feature type="region of interest" description="Disordered" evidence="2">
    <location>
        <begin position="1"/>
        <end position="24"/>
    </location>
</feature>
<name>A0A0C3QGG9_9AGAM</name>
<comment type="similarity">
    <text evidence="1">Belongs to the UPF0235 family.</text>
</comment>
<reference evidence="3 4" key="1">
    <citation type="submission" date="2014-04" db="EMBL/GenBank/DDBJ databases">
        <authorList>
            <consortium name="DOE Joint Genome Institute"/>
            <person name="Kuo A."/>
            <person name="Girlanda M."/>
            <person name="Perotto S."/>
            <person name="Kohler A."/>
            <person name="Nagy L.G."/>
            <person name="Floudas D."/>
            <person name="Copeland A."/>
            <person name="Barry K.W."/>
            <person name="Cichocki N."/>
            <person name="Veneault-Fourrey C."/>
            <person name="LaButti K."/>
            <person name="Lindquist E.A."/>
            <person name="Lipzen A."/>
            <person name="Lundell T."/>
            <person name="Morin E."/>
            <person name="Murat C."/>
            <person name="Sun H."/>
            <person name="Tunlid A."/>
            <person name="Henrissat B."/>
            <person name="Grigoriev I.V."/>
            <person name="Hibbett D.S."/>
            <person name="Martin F."/>
            <person name="Nordberg H.P."/>
            <person name="Cantor M.N."/>
            <person name="Hua S.X."/>
        </authorList>
    </citation>
    <scope>NUCLEOTIDE SEQUENCE [LARGE SCALE GENOMIC DNA]</scope>
    <source>
        <strain evidence="3 4">MUT 4182</strain>
    </source>
</reference>